<dbReference type="InterPro" id="IPR036388">
    <property type="entry name" value="WH-like_DNA-bd_sf"/>
</dbReference>
<reference evidence="5 6" key="1">
    <citation type="submission" date="2019-01" db="EMBL/GenBank/DDBJ databases">
        <title>Senegalimassilia sp. nov. KGMB04484 isolated human feces.</title>
        <authorList>
            <person name="Han K.-I."/>
            <person name="Kim J.-S."/>
            <person name="Lee K.C."/>
            <person name="Suh M.K."/>
            <person name="Eom M.K."/>
            <person name="Lee J.H."/>
            <person name="Park S.-H."/>
            <person name="Kang S.W."/>
            <person name="Park J.-E."/>
            <person name="Oh B.S."/>
            <person name="Yu S.Y."/>
            <person name="Choi S.-H."/>
            <person name="Lee D.H."/>
            <person name="Yoon H."/>
            <person name="Kim B.-Y."/>
            <person name="Lee J.H."/>
            <person name="Lee J.-S."/>
        </authorList>
    </citation>
    <scope>NUCLEOTIDE SEQUENCE [LARGE SCALE GENOMIC DNA]</scope>
    <source>
        <strain evidence="5 6">KGMB04484</strain>
    </source>
</reference>
<dbReference type="PANTHER" id="PTHR38445:SF9">
    <property type="entry name" value="HTH-TYPE TRANSCRIPTIONAL REPRESSOR YTRA"/>
    <property type="match status" value="1"/>
</dbReference>
<feature type="domain" description="HTH gntR-type" evidence="4">
    <location>
        <begin position="18"/>
        <end position="86"/>
    </location>
</feature>
<dbReference type="CDD" id="cd07377">
    <property type="entry name" value="WHTH_GntR"/>
    <property type="match status" value="1"/>
</dbReference>
<evidence type="ECO:0000313" key="5">
    <source>
        <dbReference type="EMBL" id="RXZ54793.1"/>
    </source>
</evidence>
<evidence type="ECO:0000256" key="3">
    <source>
        <dbReference type="ARBA" id="ARBA00023163"/>
    </source>
</evidence>
<evidence type="ECO:0000256" key="1">
    <source>
        <dbReference type="ARBA" id="ARBA00023015"/>
    </source>
</evidence>
<dbReference type="SMART" id="SM00345">
    <property type="entry name" value="HTH_GNTR"/>
    <property type="match status" value="1"/>
</dbReference>
<dbReference type="Proteomes" id="UP000293345">
    <property type="component" value="Unassembled WGS sequence"/>
</dbReference>
<keyword evidence="2" id="KW-0238">DNA-binding</keyword>
<keyword evidence="1" id="KW-0805">Transcription regulation</keyword>
<keyword evidence="3" id="KW-0804">Transcription</keyword>
<keyword evidence="6" id="KW-1185">Reference proteome</keyword>
<accession>A0A4Q2K4Q0</accession>
<sequence length="136" mass="15478">MKLSKEAPAFEFDESSDLPLWVQLRNRMAYLINSGFYKAGDKLPTVRKYAADLRIAYNTVSKAYMGLERDGFVTTVRGSGVFVNDPEKIRKASGQVDALVEDFMKSCLKEGMAYEDVPKLVSACVRRMKREHEKQK</sequence>
<comment type="caution">
    <text evidence="5">The sequence shown here is derived from an EMBL/GenBank/DDBJ whole genome shotgun (WGS) entry which is preliminary data.</text>
</comment>
<dbReference type="Gene3D" id="1.10.10.10">
    <property type="entry name" value="Winged helix-like DNA-binding domain superfamily/Winged helix DNA-binding domain"/>
    <property type="match status" value="1"/>
</dbReference>
<name>A0A4Q2K4Q0_9ACTN</name>
<dbReference type="SUPFAM" id="SSF46785">
    <property type="entry name" value="Winged helix' DNA-binding domain"/>
    <property type="match status" value="1"/>
</dbReference>
<dbReference type="EMBL" id="SDPW01000001">
    <property type="protein sequence ID" value="RXZ54793.1"/>
    <property type="molecule type" value="Genomic_DNA"/>
</dbReference>
<dbReference type="InterPro" id="IPR036390">
    <property type="entry name" value="WH_DNA-bd_sf"/>
</dbReference>
<dbReference type="AlphaFoldDB" id="A0A4Q2K4Q0"/>
<evidence type="ECO:0000259" key="4">
    <source>
        <dbReference type="PROSITE" id="PS50949"/>
    </source>
</evidence>
<dbReference type="RefSeq" id="WP_129425520.1">
    <property type="nucleotide sequence ID" value="NZ_SDPW01000001.1"/>
</dbReference>
<gene>
    <name evidence="5" type="ORF">ET524_10110</name>
</gene>
<dbReference type="OrthoDB" id="4307011at2"/>
<dbReference type="InterPro" id="IPR000524">
    <property type="entry name" value="Tscrpt_reg_HTH_GntR"/>
</dbReference>
<proteinExistence type="predicted"/>
<dbReference type="Pfam" id="PF00392">
    <property type="entry name" value="GntR"/>
    <property type="match status" value="1"/>
</dbReference>
<evidence type="ECO:0000256" key="2">
    <source>
        <dbReference type="ARBA" id="ARBA00023125"/>
    </source>
</evidence>
<protein>
    <submittedName>
        <fullName evidence="5">GntR family transcriptional regulator</fullName>
    </submittedName>
</protein>
<dbReference type="GO" id="GO:0003700">
    <property type="term" value="F:DNA-binding transcription factor activity"/>
    <property type="evidence" value="ECO:0007669"/>
    <property type="project" value="InterPro"/>
</dbReference>
<evidence type="ECO:0000313" key="6">
    <source>
        <dbReference type="Proteomes" id="UP000293345"/>
    </source>
</evidence>
<dbReference type="PANTHER" id="PTHR38445">
    <property type="entry name" value="HTH-TYPE TRANSCRIPTIONAL REPRESSOR YTRA"/>
    <property type="match status" value="1"/>
</dbReference>
<dbReference type="PROSITE" id="PS50949">
    <property type="entry name" value="HTH_GNTR"/>
    <property type="match status" value="1"/>
</dbReference>
<dbReference type="GO" id="GO:0003677">
    <property type="term" value="F:DNA binding"/>
    <property type="evidence" value="ECO:0007669"/>
    <property type="project" value="UniProtKB-KW"/>
</dbReference>
<organism evidence="5 6">
    <name type="scientific">Senegalimassilia faecalis</name>
    <dbReference type="NCBI Taxonomy" id="2509433"/>
    <lineage>
        <taxon>Bacteria</taxon>
        <taxon>Bacillati</taxon>
        <taxon>Actinomycetota</taxon>
        <taxon>Coriobacteriia</taxon>
        <taxon>Coriobacteriales</taxon>
        <taxon>Coriobacteriaceae</taxon>
        <taxon>Senegalimassilia</taxon>
    </lineage>
</organism>